<evidence type="ECO:0000313" key="4">
    <source>
        <dbReference type="EMBL" id="SEW09044.1"/>
    </source>
</evidence>
<keyword evidence="1" id="KW-0802">TPR repeat</keyword>
<feature type="coiled-coil region" evidence="2">
    <location>
        <begin position="186"/>
        <end position="213"/>
    </location>
</feature>
<dbReference type="SUPFAM" id="SSF53448">
    <property type="entry name" value="Nucleotide-diphospho-sugar transferases"/>
    <property type="match status" value="1"/>
</dbReference>
<name>A0A1I0P4T0_9FIRM</name>
<dbReference type="InterPro" id="IPR001173">
    <property type="entry name" value="Glyco_trans_2-like"/>
</dbReference>
<dbReference type="Gene3D" id="3.90.550.10">
    <property type="entry name" value="Spore Coat Polysaccharide Biosynthesis Protein SpsA, Chain A"/>
    <property type="match status" value="1"/>
</dbReference>
<feature type="repeat" description="TPR" evidence="1">
    <location>
        <begin position="285"/>
        <end position="318"/>
    </location>
</feature>
<dbReference type="InterPro" id="IPR011990">
    <property type="entry name" value="TPR-like_helical_dom_sf"/>
</dbReference>
<dbReference type="Pfam" id="PF00535">
    <property type="entry name" value="Glycos_transf_2"/>
    <property type="match status" value="1"/>
</dbReference>
<feature type="domain" description="Glycosyltransferase 2-like" evidence="3">
    <location>
        <begin position="5"/>
        <end position="109"/>
    </location>
</feature>
<proteinExistence type="predicted"/>
<evidence type="ECO:0000259" key="3">
    <source>
        <dbReference type="Pfam" id="PF00535"/>
    </source>
</evidence>
<dbReference type="Pfam" id="PF13181">
    <property type="entry name" value="TPR_8"/>
    <property type="match status" value="2"/>
</dbReference>
<evidence type="ECO:0000256" key="2">
    <source>
        <dbReference type="SAM" id="Coils"/>
    </source>
</evidence>
<gene>
    <name evidence="4" type="ORF">SAMN05421659_104143</name>
</gene>
<organism evidence="4 5">
    <name type="scientific">[Clostridium] fimetarium</name>
    <dbReference type="NCBI Taxonomy" id="99656"/>
    <lineage>
        <taxon>Bacteria</taxon>
        <taxon>Bacillati</taxon>
        <taxon>Bacillota</taxon>
        <taxon>Clostridia</taxon>
        <taxon>Lachnospirales</taxon>
        <taxon>Lachnospiraceae</taxon>
    </lineage>
</organism>
<evidence type="ECO:0000313" key="5">
    <source>
        <dbReference type="Proteomes" id="UP000199701"/>
    </source>
</evidence>
<sequence>MKMISICIITKNEEKNLEQCLRPLAKLNYEIVVVDTGSTDNSVATAKKYTNQVYHFEWCDDFSAARNFSISKASGDIIVVIDSDEFIVEFDKETVEKIFEQNKRVIGRINIKEKFGAKGEFEAVDHINRVFSKRYYHYVGRIHEQVGAIVNDTNTVRQCNRCNAFNNSVVDYEIVNLPITVLHNGYGGEELRLRKAERNIDLLNKELEISEDTYILYQLGKSYYMISNYQKACEYFSKGLEYDINPELEYVIDMVETYGYSLINTKQYKTALQFENIYDQFGNTADFQFLMGLIYMNNEMFEKAIEEFEKAIRCKYSRVIGVNSYLAWYNIGVILECLEYKDDAIMYYKKCGSYEKALERLTFFDSKNK</sequence>
<feature type="repeat" description="TPR" evidence="1">
    <location>
        <begin position="213"/>
        <end position="246"/>
    </location>
</feature>
<dbReference type="AlphaFoldDB" id="A0A1I0P4T0"/>
<keyword evidence="4" id="KW-0808">Transferase</keyword>
<dbReference type="GO" id="GO:0016740">
    <property type="term" value="F:transferase activity"/>
    <property type="evidence" value="ECO:0007669"/>
    <property type="project" value="UniProtKB-KW"/>
</dbReference>
<dbReference type="Gene3D" id="1.25.40.10">
    <property type="entry name" value="Tetratricopeptide repeat domain"/>
    <property type="match status" value="2"/>
</dbReference>
<dbReference type="PANTHER" id="PTHR43630">
    <property type="entry name" value="POLY-BETA-1,6-N-ACETYL-D-GLUCOSAMINE SYNTHASE"/>
    <property type="match status" value="1"/>
</dbReference>
<dbReference type="RefSeq" id="WP_242940984.1">
    <property type="nucleotide sequence ID" value="NZ_FOJI01000004.1"/>
</dbReference>
<evidence type="ECO:0000256" key="1">
    <source>
        <dbReference type="PROSITE-ProRule" id="PRU00339"/>
    </source>
</evidence>
<dbReference type="CDD" id="cd02511">
    <property type="entry name" value="Beta4Glucosyltransferase"/>
    <property type="match status" value="1"/>
</dbReference>
<dbReference type="EMBL" id="FOJI01000004">
    <property type="protein sequence ID" value="SEW09044.1"/>
    <property type="molecule type" value="Genomic_DNA"/>
</dbReference>
<dbReference type="InterPro" id="IPR029044">
    <property type="entry name" value="Nucleotide-diphossugar_trans"/>
</dbReference>
<dbReference type="STRING" id="99656.SAMN05421659_104143"/>
<keyword evidence="5" id="KW-1185">Reference proteome</keyword>
<accession>A0A1I0P4T0</accession>
<dbReference type="InterPro" id="IPR019734">
    <property type="entry name" value="TPR_rpt"/>
</dbReference>
<reference evidence="4 5" key="1">
    <citation type="submission" date="2016-10" db="EMBL/GenBank/DDBJ databases">
        <authorList>
            <person name="de Groot N.N."/>
        </authorList>
    </citation>
    <scope>NUCLEOTIDE SEQUENCE [LARGE SCALE GENOMIC DNA]</scope>
    <source>
        <strain evidence="4 5">DSM 9179</strain>
    </source>
</reference>
<dbReference type="SMART" id="SM00028">
    <property type="entry name" value="TPR"/>
    <property type="match status" value="3"/>
</dbReference>
<dbReference type="Proteomes" id="UP000199701">
    <property type="component" value="Unassembled WGS sequence"/>
</dbReference>
<dbReference type="SUPFAM" id="SSF48452">
    <property type="entry name" value="TPR-like"/>
    <property type="match status" value="1"/>
</dbReference>
<dbReference type="PANTHER" id="PTHR43630:SF2">
    <property type="entry name" value="GLYCOSYLTRANSFERASE"/>
    <property type="match status" value="1"/>
</dbReference>
<keyword evidence="2" id="KW-0175">Coiled coil</keyword>
<dbReference type="PROSITE" id="PS50005">
    <property type="entry name" value="TPR"/>
    <property type="match status" value="2"/>
</dbReference>
<protein>
    <submittedName>
        <fullName evidence="4">Glycosyltransferase involved in cell wall bisynthesis</fullName>
    </submittedName>
</protein>